<name>A0A0G1D9K9_9BACT</name>
<keyword evidence="1 4" id="KW-0808">Transferase</keyword>
<dbReference type="PANTHER" id="PTHR46401">
    <property type="entry name" value="GLYCOSYLTRANSFERASE WBBK-RELATED"/>
    <property type="match status" value="1"/>
</dbReference>
<protein>
    <submittedName>
        <fullName evidence="4">Glycosyl transferase group 1</fullName>
    </submittedName>
</protein>
<evidence type="ECO:0000259" key="3">
    <source>
        <dbReference type="Pfam" id="PF13439"/>
    </source>
</evidence>
<comment type="caution">
    <text evidence="4">The sequence shown here is derived from an EMBL/GenBank/DDBJ whole genome shotgun (WGS) entry which is preliminary data.</text>
</comment>
<evidence type="ECO:0000313" key="4">
    <source>
        <dbReference type="EMBL" id="KKS94369.1"/>
    </source>
</evidence>
<dbReference type="PANTHER" id="PTHR46401:SF2">
    <property type="entry name" value="GLYCOSYLTRANSFERASE WBBK-RELATED"/>
    <property type="match status" value="1"/>
</dbReference>
<dbReference type="Gene3D" id="3.40.50.2000">
    <property type="entry name" value="Glycogen Phosphorylase B"/>
    <property type="match status" value="2"/>
</dbReference>
<dbReference type="Pfam" id="PF00534">
    <property type="entry name" value="Glycos_transf_1"/>
    <property type="match status" value="1"/>
</dbReference>
<evidence type="ECO:0000259" key="2">
    <source>
        <dbReference type="Pfam" id="PF00534"/>
    </source>
</evidence>
<dbReference type="GO" id="GO:0009103">
    <property type="term" value="P:lipopolysaccharide biosynthetic process"/>
    <property type="evidence" value="ECO:0007669"/>
    <property type="project" value="TreeGrafter"/>
</dbReference>
<dbReference type="EMBL" id="LCFK01000012">
    <property type="protein sequence ID" value="KKS94369.1"/>
    <property type="molecule type" value="Genomic_DNA"/>
</dbReference>
<organism evidence="4 5">
    <name type="scientific">Candidatus Collierbacteria bacterium GW2011_GWC2_43_12</name>
    <dbReference type="NCBI Taxonomy" id="1618390"/>
    <lineage>
        <taxon>Bacteria</taxon>
        <taxon>Candidatus Collieribacteriota</taxon>
    </lineage>
</organism>
<evidence type="ECO:0000313" key="5">
    <source>
        <dbReference type="Proteomes" id="UP000033980"/>
    </source>
</evidence>
<feature type="domain" description="Glycosyltransferase subfamily 4-like N-terminal" evidence="3">
    <location>
        <begin position="15"/>
        <end position="174"/>
    </location>
</feature>
<dbReference type="GO" id="GO:0016757">
    <property type="term" value="F:glycosyltransferase activity"/>
    <property type="evidence" value="ECO:0007669"/>
    <property type="project" value="InterPro"/>
</dbReference>
<accession>A0A0G1D9K9</accession>
<dbReference type="CDD" id="cd03809">
    <property type="entry name" value="GT4_MtfB-like"/>
    <property type="match status" value="1"/>
</dbReference>
<reference evidence="4 5" key="1">
    <citation type="journal article" date="2015" name="Nature">
        <title>rRNA introns, odd ribosomes, and small enigmatic genomes across a large radiation of phyla.</title>
        <authorList>
            <person name="Brown C.T."/>
            <person name="Hug L.A."/>
            <person name="Thomas B.C."/>
            <person name="Sharon I."/>
            <person name="Castelle C.J."/>
            <person name="Singh A."/>
            <person name="Wilkins M.J."/>
            <person name="Williams K.H."/>
            <person name="Banfield J.F."/>
        </authorList>
    </citation>
    <scope>NUCLEOTIDE SEQUENCE [LARGE SCALE GENOMIC DNA]</scope>
</reference>
<proteinExistence type="predicted"/>
<dbReference type="Pfam" id="PF13439">
    <property type="entry name" value="Glyco_transf_4"/>
    <property type="match status" value="1"/>
</dbReference>
<dbReference type="Proteomes" id="UP000033980">
    <property type="component" value="Unassembled WGS sequence"/>
</dbReference>
<sequence>MKIAIDISQAIYGTGVSVYTKNLVSNLIKLHPEDEFILFGGSLRRRRELLVLAKKFKGTPKIFPFPPTMMDFIWNSLHLVPVETFTGPVDIIHTSDWTEPPSRYPKVTTVHDLVPFKYPHTTTDSIRNAHKKRLAWVMRESKKIIAVSESTRSDLISILRIPEEKIVVIPEGVEERYTPQPLEIVETVTRKYKTGDEYIFTLSTLEPRKNQPALIKAFDLVREKYPNLKLLIGGRVRQDSEVHSAENILTPGYIPDADLPALYSGCLAFVLPSLYEGFGLSPLQAMACGAPVAVSDISSLPEVVGDAGVLFDPSSLQSIAAGIIEAIQNRSELRKKSLKQAAKFTWKHTAEETYKTYNEVLGLTAGKNNL</sequence>
<gene>
    <name evidence="4" type="ORF">UV68_C0012G0008</name>
</gene>
<dbReference type="AlphaFoldDB" id="A0A0G1D9K9"/>
<feature type="domain" description="Glycosyl transferase family 1" evidence="2">
    <location>
        <begin position="193"/>
        <end position="342"/>
    </location>
</feature>
<evidence type="ECO:0000256" key="1">
    <source>
        <dbReference type="ARBA" id="ARBA00022679"/>
    </source>
</evidence>
<dbReference type="InterPro" id="IPR028098">
    <property type="entry name" value="Glyco_trans_4-like_N"/>
</dbReference>
<dbReference type="SUPFAM" id="SSF53756">
    <property type="entry name" value="UDP-Glycosyltransferase/glycogen phosphorylase"/>
    <property type="match status" value="1"/>
</dbReference>
<dbReference type="InterPro" id="IPR001296">
    <property type="entry name" value="Glyco_trans_1"/>
</dbReference>